<dbReference type="Pfam" id="PF22123">
    <property type="entry name" value="Exu_RNase_H_like"/>
    <property type="match status" value="1"/>
</dbReference>
<evidence type="ECO:0000313" key="5">
    <source>
        <dbReference type="RefSeq" id="XP_017872704.1"/>
    </source>
</evidence>
<dbReference type="InterPro" id="IPR040941">
    <property type="entry name" value="SAM_Exu"/>
</dbReference>
<feature type="region of interest" description="Disordered" evidence="1">
    <location>
        <begin position="334"/>
        <end position="461"/>
    </location>
</feature>
<dbReference type="GeneID" id="108620309"/>
<evidence type="ECO:0000256" key="1">
    <source>
        <dbReference type="SAM" id="MobiDB-lite"/>
    </source>
</evidence>
<feature type="domain" description="Exuperantia SAM-like" evidence="2">
    <location>
        <begin position="257"/>
        <end position="327"/>
    </location>
</feature>
<feature type="compositionally biased region" description="Polar residues" evidence="1">
    <location>
        <begin position="450"/>
        <end position="461"/>
    </location>
</feature>
<gene>
    <name evidence="5" type="primary">LOC108620309</name>
</gene>
<dbReference type="RefSeq" id="XP_017872704.1">
    <property type="nucleotide sequence ID" value="XM_018017215.1"/>
</dbReference>
<evidence type="ECO:0000313" key="4">
    <source>
        <dbReference type="Proteomes" id="UP000694904"/>
    </source>
</evidence>
<evidence type="ECO:0000259" key="2">
    <source>
        <dbReference type="Pfam" id="PF18609"/>
    </source>
</evidence>
<keyword evidence="4" id="KW-1185">Reference proteome</keyword>
<dbReference type="PANTHER" id="PTHR12384:SF2">
    <property type="entry name" value="MATERNAL PROTEIN EXUPERANTIA"/>
    <property type="match status" value="1"/>
</dbReference>
<dbReference type="Pfam" id="PF18609">
    <property type="entry name" value="SAM_Exu"/>
    <property type="match status" value="1"/>
</dbReference>
<feature type="domain" description="Exuperantia RNAse H-like" evidence="3">
    <location>
        <begin position="27"/>
        <end position="181"/>
    </location>
</feature>
<sequence length="461" mass="51761">MMPDIVEDHVAVEDGKDKSKGRMNLKVMAVDLDTTGRRLCDKIFQLAVFSPFGRYEQYMMPAINLNSAARLRHQVRVTRLKGRRVLKTMLTNKIIKTESEQSGFRKFVEWLQEQSALTSGIVIVYHEERKFIPLMILQSVIKFNLLKEFGKMVIGFVNTNEIAKSMLSGKARSYLSVRGLLAVLAREKGEEVYTKEFTGSASVRAKLVFNVAAELCDREPTITHLFAVLKPHLETIDSLVLELDQGYATLKRQNSFRPLFVNYFKTTVQRVRAVKFRIALAENGLDLTILSDIWKDLRIQGLITTLEPIGRLTDSEKTELVAVLDSYFDPNKIALKPKPREQASSRRRRAHNNSKASPAAADAAADADADNQLDEVPPSPYTSTPKGQAPSAENNNNQINTNNDNDTNNENTIDSNTDNDENPQRRTPRRIMLSPDKVSQDGAVAIGQPLQENNQISSANN</sequence>
<dbReference type="PANTHER" id="PTHR12384">
    <property type="entry name" value="MATERNAL PROTEIN EXUPERANTIA"/>
    <property type="match status" value="1"/>
</dbReference>
<evidence type="ECO:0000259" key="3">
    <source>
        <dbReference type="Pfam" id="PF22123"/>
    </source>
</evidence>
<proteinExistence type="predicted"/>
<dbReference type="InterPro" id="IPR037998">
    <property type="entry name" value="Exu"/>
</dbReference>
<dbReference type="Proteomes" id="UP000694904">
    <property type="component" value="Unplaced"/>
</dbReference>
<feature type="compositionally biased region" description="Low complexity" evidence="1">
    <location>
        <begin position="353"/>
        <end position="364"/>
    </location>
</feature>
<organism evidence="4 5">
    <name type="scientific">Drosophila arizonae</name>
    <name type="common">Fruit fly</name>
    <dbReference type="NCBI Taxonomy" id="7263"/>
    <lineage>
        <taxon>Eukaryota</taxon>
        <taxon>Metazoa</taxon>
        <taxon>Ecdysozoa</taxon>
        <taxon>Arthropoda</taxon>
        <taxon>Hexapoda</taxon>
        <taxon>Insecta</taxon>
        <taxon>Pterygota</taxon>
        <taxon>Neoptera</taxon>
        <taxon>Endopterygota</taxon>
        <taxon>Diptera</taxon>
        <taxon>Brachycera</taxon>
        <taxon>Muscomorpha</taxon>
        <taxon>Ephydroidea</taxon>
        <taxon>Drosophilidae</taxon>
        <taxon>Drosophila</taxon>
    </lineage>
</organism>
<feature type="compositionally biased region" description="Low complexity" evidence="1">
    <location>
        <begin position="393"/>
        <end position="416"/>
    </location>
</feature>
<protein>
    <submittedName>
        <fullName evidence="5">Maternal protein exuperantia-like</fullName>
    </submittedName>
</protein>
<accession>A0ABM1PZR8</accession>
<dbReference type="InterPro" id="IPR054362">
    <property type="entry name" value="Exu_RNase_H-like"/>
</dbReference>
<reference evidence="5" key="1">
    <citation type="submission" date="2025-08" db="UniProtKB">
        <authorList>
            <consortium name="RefSeq"/>
        </authorList>
    </citation>
    <scope>IDENTIFICATION</scope>
    <source>
        <tissue evidence="5">Whole organism</tissue>
    </source>
</reference>
<name>A0ABM1PZR8_DROAR</name>